<keyword evidence="1" id="KW-0732">Signal</keyword>
<dbReference type="EMBL" id="CMVM020000443">
    <property type="status" value="NOT_ANNOTATED_CDS"/>
    <property type="molecule type" value="Genomic_DNA"/>
</dbReference>
<name>A0A8R1TMF8_ONCVO</name>
<reference evidence="2" key="2">
    <citation type="submission" date="2022-06" db="UniProtKB">
        <authorList>
            <consortium name="EnsemblMetazoa"/>
        </authorList>
    </citation>
    <scope>IDENTIFICATION</scope>
</reference>
<dbReference type="PANTHER" id="PTHR11362:SF82">
    <property type="entry name" value="PHOSPHATIDYLETHANOLAMINE-BINDING PROTEIN 4"/>
    <property type="match status" value="1"/>
</dbReference>
<dbReference type="InterPro" id="IPR008914">
    <property type="entry name" value="PEBP"/>
</dbReference>
<proteinExistence type="predicted"/>
<feature type="chain" id="PRO_5035718075" description="OV-16 antigen" evidence="1">
    <location>
        <begin position="21"/>
        <end position="221"/>
    </location>
</feature>
<evidence type="ECO:0000313" key="2">
    <source>
        <dbReference type="EnsemblMetazoa" id="OVOC12350.1"/>
    </source>
</evidence>
<sequence>MHCLQVIIAIVLYSFGKISAENDSRKRSSATRSVDEVFKKCKIVPDVVSTAPAKLVEVSYNNFMVYLGNALTPTLVRNQPTEISWDAEPGSLYTLAFIDPDAPSRRNHTYRELKHWLVVNIPGQNVSEGEILAEYVGAGAPKGTGFHRYVFLVYKQSGVIVDPEQGHVSSRSREKRRYFRIGKFATKHNLGNPIAGNFFKAKYDDYVPKVHQQLDGLIPLL</sequence>
<reference evidence="3" key="1">
    <citation type="submission" date="2013-10" db="EMBL/GenBank/DDBJ databases">
        <title>Genome sequencing of Onchocerca volvulus.</title>
        <authorList>
            <person name="Cotton J."/>
            <person name="Tsai J."/>
            <person name="Stanley E."/>
            <person name="Tracey A."/>
            <person name="Holroyd N."/>
            <person name="Lustigman S."/>
            <person name="Berriman M."/>
        </authorList>
    </citation>
    <scope>NUCLEOTIDE SEQUENCE</scope>
</reference>
<dbReference type="InterPro" id="IPR035810">
    <property type="entry name" value="PEBP_euk"/>
</dbReference>
<dbReference type="Pfam" id="PF01161">
    <property type="entry name" value="PBP"/>
    <property type="match status" value="1"/>
</dbReference>
<protein>
    <recommendedName>
        <fullName evidence="4">OV-16 antigen</fullName>
    </recommendedName>
</protein>
<dbReference type="CDD" id="cd00866">
    <property type="entry name" value="PEBP_euk"/>
    <property type="match status" value="1"/>
</dbReference>
<dbReference type="AlphaFoldDB" id="A0A8R1TMF8"/>
<evidence type="ECO:0008006" key="4">
    <source>
        <dbReference type="Google" id="ProtNLM"/>
    </source>
</evidence>
<dbReference type="EnsemblMetazoa" id="OVOC12350.1">
    <property type="protein sequence ID" value="OVOC12350.1"/>
    <property type="gene ID" value="WBGene00249159"/>
</dbReference>
<dbReference type="PANTHER" id="PTHR11362">
    <property type="entry name" value="PHOSPHATIDYLETHANOLAMINE-BINDING PROTEIN"/>
    <property type="match status" value="1"/>
</dbReference>
<evidence type="ECO:0000256" key="1">
    <source>
        <dbReference type="SAM" id="SignalP"/>
    </source>
</evidence>
<accession>A0A8R1TMF8</accession>
<dbReference type="Proteomes" id="UP000024404">
    <property type="component" value="Unassembled WGS sequence"/>
</dbReference>
<keyword evidence="3" id="KW-1185">Reference proteome</keyword>
<dbReference type="SUPFAM" id="SSF49777">
    <property type="entry name" value="PEBP-like"/>
    <property type="match status" value="1"/>
</dbReference>
<dbReference type="Gene3D" id="3.90.280.10">
    <property type="entry name" value="PEBP-like"/>
    <property type="match status" value="1"/>
</dbReference>
<organism evidence="2 3">
    <name type="scientific">Onchocerca volvulus</name>
    <dbReference type="NCBI Taxonomy" id="6282"/>
    <lineage>
        <taxon>Eukaryota</taxon>
        <taxon>Metazoa</taxon>
        <taxon>Ecdysozoa</taxon>
        <taxon>Nematoda</taxon>
        <taxon>Chromadorea</taxon>
        <taxon>Rhabditida</taxon>
        <taxon>Spirurina</taxon>
        <taxon>Spiruromorpha</taxon>
        <taxon>Filarioidea</taxon>
        <taxon>Onchocercidae</taxon>
        <taxon>Onchocerca</taxon>
    </lineage>
</organism>
<dbReference type="InterPro" id="IPR036610">
    <property type="entry name" value="PEBP-like_sf"/>
</dbReference>
<feature type="signal peptide" evidence="1">
    <location>
        <begin position="1"/>
        <end position="20"/>
    </location>
</feature>
<evidence type="ECO:0000313" key="3">
    <source>
        <dbReference type="Proteomes" id="UP000024404"/>
    </source>
</evidence>